<reference evidence="1" key="1">
    <citation type="submission" date="2023-10" db="EMBL/GenBank/DDBJ databases">
        <title>Genome assembly of Pristionchus species.</title>
        <authorList>
            <person name="Yoshida K."/>
            <person name="Sommer R.J."/>
        </authorList>
    </citation>
    <scope>NUCLEOTIDE SEQUENCE</scope>
    <source>
        <strain evidence="1">RS5133</strain>
    </source>
</reference>
<comment type="caution">
    <text evidence="1">The sequence shown here is derived from an EMBL/GenBank/DDBJ whole genome shotgun (WGS) entry which is preliminary data.</text>
</comment>
<sequence length="112" mass="12610">MTKRPVSLKRQSNARFISFHYEKKTKFQKFPLVLVIYFLFHAWLRTLRGAVVDRQSAAVFSSGTIVGQRAGGRNDHGPSQYSLAGSGGLLLPGSSRMPLIVTYRRVHCCARR</sequence>
<dbReference type="Proteomes" id="UP001432322">
    <property type="component" value="Unassembled WGS sequence"/>
</dbReference>
<gene>
    <name evidence="1" type="ORF">PFISCL1PPCAC_8754</name>
</gene>
<dbReference type="EMBL" id="BTSY01000003">
    <property type="protein sequence ID" value="GMT17457.1"/>
    <property type="molecule type" value="Genomic_DNA"/>
</dbReference>
<evidence type="ECO:0008006" key="3">
    <source>
        <dbReference type="Google" id="ProtNLM"/>
    </source>
</evidence>
<protein>
    <recommendedName>
        <fullName evidence="3">G protein-coupled receptor</fullName>
    </recommendedName>
</protein>
<evidence type="ECO:0000313" key="2">
    <source>
        <dbReference type="Proteomes" id="UP001432322"/>
    </source>
</evidence>
<proteinExistence type="predicted"/>
<evidence type="ECO:0000313" key="1">
    <source>
        <dbReference type="EMBL" id="GMT17457.1"/>
    </source>
</evidence>
<name>A0AAV5VH62_9BILA</name>
<dbReference type="AlphaFoldDB" id="A0AAV5VH62"/>
<accession>A0AAV5VH62</accession>
<organism evidence="1 2">
    <name type="scientific">Pristionchus fissidentatus</name>
    <dbReference type="NCBI Taxonomy" id="1538716"/>
    <lineage>
        <taxon>Eukaryota</taxon>
        <taxon>Metazoa</taxon>
        <taxon>Ecdysozoa</taxon>
        <taxon>Nematoda</taxon>
        <taxon>Chromadorea</taxon>
        <taxon>Rhabditida</taxon>
        <taxon>Rhabditina</taxon>
        <taxon>Diplogasteromorpha</taxon>
        <taxon>Diplogasteroidea</taxon>
        <taxon>Neodiplogasteridae</taxon>
        <taxon>Pristionchus</taxon>
    </lineage>
</organism>
<keyword evidence="2" id="KW-1185">Reference proteome</keyword>